<dbReference type="OrthoDB" id="4367324at2759"/>
<evidence type="ECO:0000313" key="2">
    <source>
        <dbReference type="Proteomes" id="UP000326565"/>
    </source>
</evidence>
<reference evidence="1 2" key="1">
    <citation type="submission" date="2019-04" db="EMBL/GenBank/DDBJ databases">
        <title>Friends and foes A comparative genomics study of 23 Aspergillus species from section Flavi.</title>
        <authorList>
            <consortium name="DOE Joint Genome Institute"/>
            <person name="Kjaerbolling I."/>
            <person name="Vesth T."/>
            <person name="Frisvad J.C."/>
            <person name="Nybo J.L."/>
            <person name="Theobald S."/>
            <person name="Kildgaard S."/>
            <person name="Isbrandt T."/>
            <person name="Kuo A."/>
            <person name="Sato A."/>
            <person name="Lyhne E.K."/>
            <person name="Kogle M.E."/>
            <person name="Wiebenga A."/>
            <person name="Kun R.S."/>
            <person name="Lubbers R.J."/>
            <person name="Makela M.R."/>
            <person name="Barry K."/>
            <person name="Chovatia M."/>
            <person name="Clum A."/>
            <person name="Daum C."/>
            <person name="Haridas S."/>
            <person name="He G."/>
            <person name="LaButti K."/>
            <person name="Lipzen A."/>
            <person name="Mondo S."/>
            <person name="Riley R."/>
            <person name="Salamov A."/>
            <person name="Simmons B.A."/>
            <person name="Magnuson J.K."/>
            <person name="Henrissat B."/>
            <person name="Mortensen U.H."/>
            <person name="Larsen T.O."/>
            <person name="Devries R.P."/>
            <person name="Grigoriev I.V."/>
            <person name="Machida M."/>
            <person name="Baker S.E."/>
            <person name="Andersen M.R."/>
        </authorList>
    </citation>
    <scope>NUCLEOTIDE SEQUENCE [LARGE SCALE GENOMIC DNA]</scope>
    <source>
        <strain evidence="1 2">CBS 151.66</strain>
    </source>
</reference>
<name>A0A5N5WQ60_9EURO</name>
<dbReference type="Proteomes" id="UP000326565">
    <property type="component" value="Unassembled WGS sequence"/>
</dbReference>
<dbReference type="AlphaFoldDB" id="A0A5N5WQ60"/>
<organism evidence="1 2">
    <name type="scientific">Aspergillus leporis</name>
    <dbReference type="NCBI Taxonomy" id="41062"/>
    <lineage>
        <taxon>Eukaryota</taxon>
        <taxon>Fungi</taxon>
        <taxon>Dikarya</taxon>
        <taxon>Ascomycota</taxon>
        <taxon>Pezizomycotina</taxon>
        <taxon>Eurotiomycetes</taxon>
        <taxon>Eurotiomycetidae</taxon>
        <taxon>Eurotiales</taxon>
        <taxon>Aspergillaceae</taxon>
        <taxon>Aspergillus</taxon>
        <taxon>Aspergillus subgen. Circumdati</taxon>
    </lineage>
</organism>
<dbReference type="EMBL" id="ML732351">
    <property type="protein sequence ID" value="KAB8069202.1"/>
    <property type="molecule type" value="Genomic_DNA"/>
</dbReference>
<evidence type="ECO:0008006" key="3">
    <source>
        <dbReference type="Google" id="ProtNLM"/>
    </source>
</evidence>
<gene>
    <name evidence="1" type="ORF">BDV29DRAFT_161653</name>
</gene>
<accession>A0A5N5WQ60</accession>
<keyword evidence="2" id="KW-1185">Reference proteome</keyword>
<proteinExistence type="predicted"/>
<sequence length="263" mass="28891">MANQVSLMTYLQKPLPAIPINPPPKLGGNTTNTSYEAGDIHSTAIWHGFNLTTIRQLYDNILFQAYLPPDDLPASPPRAITAENSLRAAIQEYVVPRVRRALRAAFAHMAANRQTDGVTPVSFGVGECANLVDNFKPDTAYFAVALPAGTGSNRAPGDIKPSWKWSTALATHLLASMRTEFRQALSQVNFYMKQHQARYGFLLTDRELVAFQRLDDDGNLELAAPIPFTRGGTAAQPQLTVMLALFYIGMLAAQDGGARRWNM</sequence>
<evidence type="ECO:0000313" key="1">
    <source>
        <dbReference type="EMBL" id="KAB8069202.1"/>
    </source>
</evidence>
<protein>
    <recommendedName>
        <fullName evidence="3">Fungal-type protein kinase domain-containing protein</fullName>
    </recommendedName>
</protein>